<proteinExistence type="predicted"/>
<dbReference type="EMBL" id="JAECZO010000040">
    <property type="protein sequence ID" value="KAK7194689.1"/>
    <property type="molecule type" value="Genomic_DNA"/>
</dbReference>
<dbReference type="Proteomes" id="UP001430356">
    <property type="component" value="Unassembled WGS sequence"/>
</dbReference>
<keyword evidence="2" id="KW-1133">Transmembrane helix</keyword>
<keyword evidence="2" id="KW-0812">Transmembrane</keyword>
<protein>
    <submittedName>
        <fullName evidence="3">Nup53/35/40-type RNA recognition motif containing protein</fullName>
    </submittedName>
</protein>
<organism evidence="3 4">
    <name type="scientific">Novymonas esmeraldas</name>
    <dbReference type="NCBI Taxonomy" id="1808958"/>
    <lineage>
        <taxon>Eukaryota</taxon>
        <taxon>Discoba</taxon>
        <taxon>Euglenozoa</taxon>
        <taxon>Kinetoplastea</taxon>
        <taxon>Metakinetoplastina</taxon>
        <taxon>Trypanosomatida</taxon>
        <taxon>Trypanosomatidae</taxon>
        <taxon>Novymonas</taxon>
    </lineage>
</organism>
<comment type="caution">
    <text evidence="3">The sequence shown here is derived from an EMBL/GenBank/DDBJ whole genome shotgun (WGS) entry which is preliminary data.</text>
</comment>
<dbReference type="AlphaFoldDB" id="A0AAW0EMX5"/>
<feature type="region of interest" description="Disordered" evidence="1">
    <location>
        <begin position="1"/>
        <end position="33"/>
    </location>
</feature>
<accession>A0AAW0EMX5</accession>
<feature type="compositionally biased region" description="Low complexity" evidence="1">
    <location>
        <begin position="209"/>
        <end position="237"/>
    </location>
</feature>
<keyword evidence="4" id="KW-1185">Reference proteome</keyword>
<evidence type="ECO:0000256" key="2">
    <source>
        <dbReference type="SAM" id="Phobius"/>
    </source>
</evidence>
<gene>
    <name evidence="3" type="ORF">NESM_000388000</name>
</gene>
<evidence type="ECO:0000313" key="3">
    <source>
        <dbReference type="EMBL" id="KAK7194689.1"/>
    </source>
</evidence>
<feature type="region of interest" description="Disordered" evidence="1">
    <location>
        <begin position="45"/>
        <end position="75"/>
    </location>
</feature>
<name>A0AAW0EMX5_9TRYP</name>
<evidence type="ECO:0000256" key="1">
    <source>
        <dbReference type="SAM" id="MobiDB-lite"/>
    </source>
</evidence>
<evidence type="ECO:0000313" key="4">
    <source>
        <dbReference type="Proteomes" id="UP001430356"/>
    </source>
</evidence>
<feature type="transmembrane region" description="Helical" evidence="2">
    <location>
        <begin position="539"/>
        <end position="560"/>
    </location>
</feature>
<reference evidence="3 4" key="1">
    <citation type="journal article" date="2021" name="MBio">
        <title>A New Model Trypanosomatid, Novymonas esmeraldas: Genomic Perception of Its 'Candidatus Pandoraea novymonadis' Endosymbiont.</title>
        <authorList>
            <person name="Zakharova A."/>
            <person name="Saura A."/>
            <person name="Butenko A."/>
            <person name="Podesvova L."/>
            <person name="Warmusova S."/>
            <person name="Kostygov A.Y."/>
            <person name="Nenarokova A."/>
            <person name="Lukes J."/>
            <person name="Opperdoes F.R."/>
            <person name="Yurchenko V."/>
        </authorList>
    </citation>
    <scope>NUCLEOTIDE SEQUENCE [LARGE SCALE GENOMIC DNA]</scope>
    <source>
        <strain evidence="3 4">E262AT.01</strain>
    </source>
</reference>
<keyword evidence="2" id="KW-0472">Membrane</keyword>
<feature type="region of interest" description="Disordered" evidence="1">
    <location>
        <begin position="209"/>
        <end position="273"/>
    </location>
</feature>
<sequence length="563" mass="61840">MWKQSAGDWQERRHRRRGGPAPDSPHAAHLPDSVVSAESTLRAFLPREFHDRGQQSAYPAVDGPESRPPSSSFTPLEQQTLARAIASTWVVVSGVSPDDVLDVRAYLDVHVGHTVAHHVPLAAPTQSEAYIQFASAAQAAQAVHMSACSFHVESGTAAAGLRLSVAGGDVAAAPPRSLELVIGWCRDQVFLEARERLRRRLLEAGPRLPRNVETSQASARQPSSSSPASPSLESSARGSDDDGDAVAHPLLPRHRGRSSSAASASPPRAHSRLSAAVAHPPLVDAQDYCYQNDGVYREEDRFFSGGLHSSFSSGRRRTTLLSLFVHPCSFPASAPWTLIVLPIVRLVVVLVWTAWNMAAQFLPSTSVRRTAQHFSDRQRRNVGGGGDAAAAAAAAPVVLPPPPVLPQPSRWKLRRSLRAADVVPASASPLQYLSFFFYKYVPFSPEPEEVDVALWSWFVLRSPYPQQSLRLLKQSLLTRQRAGGATDMTQWTSFGRMAVLGGEPLTEWEAQQQQQQRAGRRREPPVLLTWRPAWWFARYSTLSFFLVMALAGFYCFQVLLEHV</sequence>
<feature type="compositionally biased region" description="Low complexity" evidence="1">
    <location>
        <begin position="258"/>
        <end position="273"/>
    </location>
</feature>
<dbReference type="Pfam" id="PF14605">
    <property type="entry name" value="Nup35_RRM_2"/>
    <property type="match status" value="1"/>
</dbReference>